<keyword evidence="2" id="KW-1185">Reference proteome</keyword>
<proteinExistence type="predicted"/>
<gene>
    <name evidence="3" type="primary">LOC139176275</name>
</gene>
<dbReference type="Proteomes" id="UP001652663">
    <property type="component" value="Chromosome 16"/>
</dbReference>
<evidence type="ECO:0000256" key="1">
    <source>
        <dbReference type="SAM" id="MobiDB-lite"/>
    </source>
</evidence>
<name>A0ABM4QKF6_BOSIN</name>
<organism evidence="2 3">
    <name type="scientific">Bos indicus</name>
    <name type="common">Zebu</name>
    <dbReference type="NCBI Taxonomy" id="9915"/>
    <lineage>
        <taxon>Eukaryota</taxon>
        <taxon>Metazoa</taxon>
        <taxon>Chordata</taxon>
        <taxon>Craniata</taxon>
        <taxon>Vertebrata</taxon>
        <taxon>Euteleostomi</taxon>
        <taxon>Mammalia</taxon>
        <taxon>Eutheria</taxon>
        <taxon>Laurasiatheria</taxon>
        <taxon>Artiodactyla</taxon>
        <taxon>Ruminantia</taxon>
        <taxon>Pecora</taxon>
        <taxon>Bovidae</taxon>
        <taxon>Bovinae</taxon>
        <taxon>Bos</taxon>
    </lineage>
</organism>
<dbReference type="RefSeq" id="XP_070623774.1">
    <property type="nucleotide sequence ID" value="XM_070767673.1"/>
</dbReference>
<protein>
    <submittedName>
        <fullName evidence="3">Large ribosomal subunit protein uL4-like</fullName>
    </submittedName>
</protein>
<dbReference type="GeneID" id="139176275"/>
<evidence type="ECO:0000313" key="3">
    <source>
        <dbReference type="RefSeq" id="XP_070623774.1"/>
    </source>
</evidence>
<sequence length="122" mass="13442">MRLLLFHPSPTLHTCSPTDQGSEEMLNPYAKTLSRNTTLCQNKNHQIQMDRAAVALEAKSDEKWVPDKKSVVGTKGKKAVGIKKLTKSLVGKKIKAAVIKKSAAEKKSTEKKRITEEKKAAA</sequence>
<reference evidence="3" key="1">
    <citation type="submission" date="2025-08" db="UniProtKB">
        <authorList>
            <consortium name="RefSeq"/>
        </authorList>
    </citation>
    <scope>IDENTIFICATION</scope>
    <source>
        <tissue evidence="3">Blood</tissue>
    </source>
</reference>
<feature type="compositionally biased region" description="Basic and acidic residues" evidence="1">
    <location>
        <begin position="102"/>
        <end position="122"/>
    </location>
</feature>
<evidence type="ECO:0000313" key="2">
    <source>
        <dbReference type="Proteomes" id="UP001652663"/>
    </source>
</evidence>
<feature type="region of interest" description="Disordered" evidence="1">
    <location>
        <begin position="101"/>
        <end position="122"/>
    </location>
</feature>
<accession>A0ABM4QKF6</accession>